<dbReference type="InterPro" id="IPR008920">
    <property type="entry name" value="TF_FadR/GntR_C"/>
</dbReference>
<keyword evidence="2" id="KW-0238">DNA-binding</keyword>
<dbReference type="Pfam" id="PF00392">
    <property type="entry name" value="GntR"/>
    <property type="match status" value="1"/>
</dbReference>
<dbReference type="InterPro" id="IPR000524">
    <property type="entry name" value="Tscrpt_reg_HTH_GntR"/>
</dbReference>
<keyword evidence="3" id="KW-0804">Transcription</keyword>
<dbReference type="AlphaFoldDB" id="A0A0F5FTT4"/>
<evidence type="ECO:0000313" key="5">
    <source>
        <dbReference type="EMBL" id="KKB12233.1"/>
    </source>
</evidence>
<organism evidence="5 6">
    <name type="scientific">Devosia geojensis</name>
    <dbReference type="NCBI Taxonomy" id="443610"/>
    <lineage>
        <taxon>Bacteria</taxon>
        <taxon>Pseudomonadati</taxon>
        <taxon>Pseudomonadota</taxon>
        <taxon>Alphaproteobacteria</taxon>
        <taxon>Hyphomicrobiales</taxon>
        <taxon>Devosiaceae</taxon>
        <taxon>Devosia</taxon>
    </lineage>
</organism>
<dbReference type="PANTHER" id="PTHR43537:SF45">
    <property type="entry name" value="GNTR FAMILY REGULATORY PROTEIN"/>
    <property type="match status" value="1"/>
</dbReference>
<accession>A0A0F5FTT4</accession>
<dbReference type="InterPro" id="IPR011711">
    <property type="entry name" value="GntR_C"/>
</dbReference>
<gene>
    <name evidence="5" type="ORF">VE25_08185</name>
</gene>
<dbReference type="SUPFAM" id="SSF46785">
    <property type="entry name" value="Winged helix' DNA-binding domain"/>
    <property type="match status" value="1"/>
</dbReference>
<feature type="domain" description="HTH gntR-type" evidence="4">
    <location>
        <begin position="8"/>
        <end position="75"/>
    </location>
</feature>
<keyword evidence="1" id="KW-0805">Transcription regulation</keyword>
<dbReference type="Gene3D" id="1.10.10.10">
    <property type="entry name" value="Winged helix-like DNA-binding domain superfamily/Winged helix DNA-binding domain"/>
    <property type="match status" value="1"/>
</dbReference>
<evidence type="ECO:0000256" key="2">
    <source>
        <dbReference type="ARBA" id="ARBA00023125"/>
    </source>
</evidence>
<dbReference type="InterPro" id="IPR036388">
    <property type="entry name" value="WH-like_DNA-bd_sf"/>
</dbReference>
<dbReference type="Gene3D" id="1.20.120.530">
    <property type="entry name" value="GntR ligand-binding domain-like"/>
    <property type="match status" value="1"/>
</dbReference>
<keyword evidence="6" id="KW-1185">Reference proteome</keyword>
<dbReference type="CDD" id="cd07377">
    <property type="entry name" value="WHTH_GntR"/>
    <property type="match status" value="1"/>
</dbReference>
<evidence type="ECO:0000256" key="1">
    <source>
        <dbReference type="ARBA" id="ARBA00023015"/>
    </source>
</evidence>
<evidence type="ECO:0000259" key="4">
    <source>
        <dbReference type="PROSITE" id="PS50949"/>
    </source>
</evidence>
<dbReference type="GO" id="GO:0003700">
    <property type="term" value="F:DNA-binding transcription factor activity"/>
    <property type="evidence" value="ECO:0007669"/>
    <property type="project" value="InterPro"/>
</dbReference>
<dbReference type="SMART" id="SM00345">
    <property type="entry name" value="HTH_GNTR"/>
    <property type="match status" value="1"/>
</dbReference>
<evidence type="ECO:0000313" key="6">
    <source>
        <dbReference type="Proteomes" id="UP000033632"/>
    </source>
</evidence>
<dbReference type="GO" id="GO:0003677">
    <property type="term" value="F:DNA binding"/>
    <property type="evidence" value="ECO:0007669"/>
    <property type="project" value="UniProtKB-KW"/>
</dbReference>
<dbReference type="PATRIC" id="fig|443610.3.peg.4211"/>
<dbReference type="PANTHER" id="PTHR43537">
    <property type="entry name" value="TRANSCRIPTIONAL REGULATOR, GNTR FAMILY"/>
    <property type="match status" value="1"/>
</dbReference>
<dbReference type="PROSITE" id="PS50949">
    <property type="entry name" value="HTH_GNTR"/>
    <property type="match status" value="1"/>
</dbReference>
<proteinExistence type="predicted"/>
<dbReference type="SMART" id="SM00895">
    <property type="entry name" value="FCD"/>
    <property type="match status" value="1"/>
</dbReference>
<dbReference type="SUPFAM" id="SSF48008">
    <property type="entry name" value="GntR ligand-binding domain-like"/>
    <property type="match status" value="1"/>
</dbReference>
<dbReference type="STRING" id="443610.VE25_08185"/>
<dbReference type="InterPro" id="IPR036390">
    <property type="entry name" value="WH_DNA-bd_sf"/>
</dbReference>
<dbReference type="Proteomes" id="UP000033632">
    <property type="component" value="Unassembled WGS sequence"/>
</dbReference>
<dbReference type="EMBL" id="JZEX01000087">
    <property type="protein sequence ID" value="KKB12233.1"/>
    <property type="molecule type" value="Genomic_DNA"/>
</dbReference>
<name>A0A0F5FTT4_9HYPH</name>
<sequence>MLDTAEATSLSELAYTRLLDLILSGRIPPGTMLQERRLADMLSMSRTPLREALSRLEAEQMITRSHGRAPVVSNVGIENFIFTLDMRRILEVEAAGRATGRLTPELVAQVTASIETLMDIPAPTPAQHWAVDDLVHGAIADAAGNPLVAATIRDLRRRTRLFNTARIPKRLMPGASEHLTMINAVAGNDPEMSRQVMGRHIDNVRDAIIEFLLGSKRT</sequence>
<comment type="caution">
    <text evidence="5">The sequence shown here is derived from an EMBL/GenBank/DDBJ whole genome shotgun (WGS) entry which is preliminary data.</text>
</comment>
<reference evidence="5 6" key="1">
    <citation type="submission" date="2015-03" db="EMBL/GenBank/DDBJ databases">
        <authorList>
            <person name="Hassan Y.I."/>
            <person name="Lepp D."/>
            <person name="Li X.-Z."/>
            <person name="Zhou T."/>
        </authorList>
    </citation>
    <scope>NUCLEOTIDE SEQUENCE [LARGE SCALE GENOMIC DNA]</scope>
    <source>
        <strain evidence="5 6">BD-c194</strain>
    </source>
</reference>
<dbReference type="PRINTS" id="PR00035">
    <property type="entry name" value="HTHGNTR"/>
</dbReference>
<evidence type="ECO:0000256" key="3">
    <source>
        <dbReference type="ARBA" id="ARBA00023163"/>
    </source>
</evidence>
<protein>
    <recommendedName>
        <fullName evidence="4">HTH gntR-type domain-containing protein</fullName>
    </recommendedName>
</protein>
<dbReference type="Pfam" id="PF07729">
    <property type="entry name" value="FCD"/>
    <property type="match status" value="1"/>
</dbReference>